<evidence type="ECO:0000313" key="5">
    <source>
        <dbReference type="WBParaSite" id="maker-uti_cns_0048277-snap-gene-0.5-mRNA-1"/>
    </source>
</evidence>
<dbReference type="InterPro" id="IPR025554">
    <property type="entry name" value="DUF4140"/>
</dbReference>
<proteinExistence type="predicted"/>
<dbReference type="AlphaFoldDB" id="A0A1I8JJK6"/>
<feature type="compositionally biased region" description="Low complexity" evidence="2">
    <location>
        <begin position="87"/>
        <end position="97"/>
    </location>
</feature>
<feature type="region of interest" description="Disordered" evidence="2">
    <location>
        <begin position="24"/>
        <end position="186"/>
    </location>
</feature>
<keyword evidence="1" id="KW-0175">Coiled coil</keyword>
<dbReference type="Pfam" id="PF13600">
    <property type="entry name" value="DUF4140"/>
    <property type="match status" value="1"/>
</dbReference>
<dbReference type="WBParaSite" id="maker-uti_cns_0048277-snap-gene-0.5-mRNA-1">
    <property type="protein sequence ID" value="maker-uti_cns_0048277-snap-gene-0.5-mRNA-1"/>
    <property type="gene ID" value="maker-uti_cns_0048277-snap-gene-0.5"/>
</dbReference>
<protein>
    <submittedName>
        <fullName evidence="5">DUF4140 domain-containing protein</fullName>
    </submittedName>
</protein>
<feature type="compositionally biased region" description="Pro residues" evidence="2">
    <location>
        <begin position="130"/>
        <end position="143"/>
    </location>
</feature>
<feature type="compositionally biased region" description="Acidic residues" evidence="2">
    <location>
        <begin position="108"/>
        <end position="122"/>
    </location>
</feature>
<feature type="domain" description="DUF4140" evidence="3">
    <location>
        <begin position="194"/>
        <end position="291"/>
    </location>
</feature>
<evidence type="ECO:0000256" key="1">
    <source>
        <dbReference type="SAM" id="Coils"/>
    </source>
</evidence>
<feature type="compositionally biased region" description="Acidic residues" evidence="2">
    <location>
        <begin position="42"/>
        <end position="57"/>
    </location>
</feature>
<keyword evidence="4" id="KW-1185">Reference proteome</keyword>
<dbReference type="InterPro" id="IPR011935">
    <property type="entry name" value="CHP02231"/>
</dbReference>
<evidence type="ECO:0000256" key="2">
    <source>
        <dbReference type="SAM" id="MobiDB-lite"/>
    </source>
</evidence>
<organism evidence="4 5">
    <name type="scientific">Macrostomum lignano</name>
    <dbReference type="NCBI Taxonomy" id="282301"/>
    <lineage>
        <taxon>Eukaryota</taxon>
        <taxon>Metazoa</taxon>
        <taxon>Spiralia</taxon>
        <taxon>Lophotrochozoa</taxon>
        <taxon>Platyhelminthes</taxon>
        <taxon>Rhabditophora</taxon>
        <taxon>Macrostomorpha</taxon>
        <taxon>Macrostomida</taxon>
        <taxon>Macrostomidae</taxon>
        <taxon>Macrostomum</taxon>
    </lineage>
</organism>
<dbReference type="PANTHER" id="PTHR31005">
    <property type="entry name" value="DUF4139 DOMAIN-CONTAINING PROTEIN"/>
    <property type="match status" value="1"/>
</dbReference>
<dbReference type="PANTHER" id="PTHR31005:SF8">
    <property type="entry name" value="DUF4139 DOMAIN-CONTAINING PROTEIN"/>
    <property type="match status" value="1"/>
</dbReference>
<evidence type="ECO:0000259" key="3">
    <source>
        <dbReference type="Pfam" id="PF13600"/>
    </source>
</evidence>
<feature type="coiled-coil region" evidence="1">
    <location>
        <begin position="326"/>
        <end position="374"/>
    </location>
</feature>
<dbReference type="Proteomes" id="UP000095280">
    <property type="component" value="Unplaced"/>
</dbReference>
<reference evidence="5" key="1">
    <citation type="submission" date="2016-11" db="UniProtKB">
        <authorList>
            <consortium name="WormBaseParasite"/>
        </authorList>
    </citation>
    <scope>IDENTIFICATION</scope>
</reference>
<name>A0A1I8JJK6_9PLAT</name>
<accession>A0A1I8JJK6</accession>
<evidence type="ECO:0000313" key="4">
    <source>
        <dbReference type="Proteomes" id="UP000095280"/>
    </source>
</evidence>
<sequence>EALYPEADLAAGYLADLGCSAAGIPAATEDRRLSRRAAHAEGDEEEEDDEEEEEVDEGGVPGLADGVAVSAAVRPRPTDQARMNSSAAAVEAAVAEEVLVDNGPDTDVNADIDASEPPEESDEPLRLSQPAPPSPLPPLPSPLPTQQVAAAELAPTEELEADPAPEPTEATDPPVPALTKTDRPYGPDCPVRSVIVYLDKAEVSRQLKLRSRAGETEVVVRDLTAAIDGDSVRVELLGAATITDVVFSAAPSQSDEARRDADKLAATAELDRERRAAANAAGKLDRAMKQREVLATYADALAKQPMPAECSGPYDPKRVATLTGFFDLYEAQAARLDEDAAEAREALTRHQEAAAALETRLNEIEAQFNELKRR</sequence>